<gene>
    <name evidence="2" type="ORF">IV66_GL000657</name>
</gene>
<dbReference type="EMBL" id="JQCN01000064">
    <property type="protein sequence ID" value="KRN96794.1"/>
    <property type="molecule type" value="Genomic_DNA"/>
</dbReference>
<protein>
    <submittedName>
        <fullName evidence="2">Uncharacterized protein</fullName>
    </submittedName>
</protein>
<dbReference type="RefSeq" id="WP_017868889.1">
    <property type="nucleotide sequence ID" value="NZ_BJYB01000018.1"/>
</dbReference>
<name>A0A0R2LCM6_9LACO</name>
<keyword evidence="1" id="KW-1133">Transmembrane helix</keyword>
<dbReference type="AlphaFoldDB" id="A0A0R2LCM6"/>
<dbReference type="OrthoDB" id="9922138at2"/>
<evidence type="ECO:0000313" key="3">
    <source>
        <dbReference type="Proteomes" id="UP000051886"/>
    </source>
</evidence>
<proteinExistence type="predicted"/>
<keyword evidence="1" id="KW-0812">Transmembrane</keyword>
<organism evidence="2 3">
    <name type="scientific">Ligilactobacillus pobuzihii</name>
    <dbReference type="NCBI Taxonomy" id="449659"/>
    <lineage>
        <taxon>Bacteria</taxon>
        <taxon>Bacillati</taxon>
        <taxon>Bacillota</taxon>
        <taxon>Bacilli</taxon>
        <taxon>Lactobacillales</taxon>
        <taxon>Lactobacillaceae</taxon>
        <taxon>Ligilactobacillus</taxon>
    </lineage>
</organism>
<keyword evidence="3" id="KW-1185">Reference proteome</keyword>
<accession>A0A0R2LCM6</accession>
<evidence type="ECO:0000256" key="1">
    <source>
        <dbReference type="SAM" id="Phobius"/>
    </source>
</evidence>
<sequence>MTGEKQSLTQKANNWLSSPKTFLMLAVIVILIILGSAVFSGNSDKRYLDDQGWNVQINDGGKKTEVNVYFSGDKAYGFVKGKTDLPKKNAAQVKYDKKRHQVNIYGSQSKMSFLISKKKNSQVEGTATFGNSSQKYSYVMTKDDTIQLK</sequence>
<dbReference type="Proteomes" id="UP000051886">
    <property type="component" value="Unassembled WGS sequence"/>
</dbReference>
<keyword evidence="1" id="KW-0472">Membrane</keyword>
<comment type="caution">
    <text evidence="2">The sequence shown here is derived from an EMBL/GenBank/DDBJ whole genome shotgun (WGS) entry which is preliminary data.</text>
</comment>
<reference evidence="2 3" key="1">
    <citation type="journal article" date="2015" name="Genome Announc.">
        <title>Expanding the biotechnology potential of lactobacilli through comparative genomics of 213 strains and associated genera.</title>
        <authorList>
            <person name="Sun Z."/>
            <person name="Harris H.M."/>
            <person name="McCann A."/>
            <person name="Guo C."/>
            <person name="Argimon S."/>
            <person name="Zhang W."/>
            <person name="Yang X."/>
            <person name="Jeffery I.B."/>
            <person name="Cooney J.C."/>
            <person name="Kagawa T.F."/>
            <person name="Liu W."/>
            <person name="Song Y."/>
            <person name="Salvetti E."/>
            <person name="Wrobel A."/>
            <person name="Rasinkangas P."/>
            <person name="Parkhill J."/>
            <person name="Rea M.C."/>
            <person name="O'Sullivan O."/>
            <person name="Ritari J."/>
            <person name="Douillard F.P."/>
            <person name="Paul Ross R."/>
            <person name="Yang R."/>
            <person name="Briner A.E."/>
            <person name="Felis G.E."/>
            <person name="de Vos W.M."/>
            <person name="Barrangou R."/>
            <person name="Klaenhammer T.R."/>
            <person name="Caufield P.W."/>
            <person name="Cui Y."/>
            <person name="Zhang H."/>
            <person name="O'Toole P.W."/>
        </authorList>
    </citation>
    <scope>NUCLEOTIDE SEQUENCE [LARGE SCALE GENOMIC DNA]</scope>
    <source>
        <strain evidence="2 3">NBRC 103219</strain>
    </source>
</reference>
<feature type="transmembrane region" description="Helical" evidence="1">
    <location>
        <begin position="21"/>
        <end position="39"/>
    </location>
</feature>
<dbReference type="PATRIC" id="fig|449659.4.peg.662"/>
<evidence type="ECO:0000313" key="2">
    <source>
        <dbReference type="EMBL" id="KRN96794.1"/>
    </source>
</evidence>